<evidence type="ECO:0000259" key="7">
    <source>
        <dbReference type="PROSITE" id="PS50157"/>
    </source>
</evidence>
<reference evidence="8 9" key="1">
    <citation type="submission" date="2022-05" db="EMBL/GenBank/DDBJ databases">
        <authorList>
            <consortium name="Genoscope - CEA"/>
            <person name="William W."/>
        </authorList>
    </citation>
    <scope>NUCLEOTIDE SEQUENCE [LARGE SCALE GENOMIC DNA]</scope>
</reference>
<keyword evidence="2" id="KW-0677">Repeat</keyword>
<proteinExistence type="predicted"/>
<feature type="domain" description="C2H2-type" evidence="7">
    <location>
        <begin position="361"/>
        <end position="388"/>
    </location>
</feature>
<dbReference type="PANTHER" id="PTHR23235:SF142">
    <property type="entry name" value="ZINC FINGER PROTEIN 384"/>
    <property type="match status" value="1"/>
</dbReference>
<evidence type="ECO:0000256" key="1">
    <source>
        <dbReference type="ARBA" id="ARBA00022723"/>
    </source>
</evidence>
<accession>A0ABN8NHF7</accession>
<evidence type="ECO:0000256" key="4">
    <source>
        <dbReference type="ARBA" id="ARBA00022833"/>
    </source>
</evidence>
<organism evidence="8 9">
    <name type="scientific">Porites lobata</name>
    <dbReference type="NCBI Taxonomy" id="104759"/>
    <lineage>
        <taxon>Eukaryota</taxon>
        <taxon>Metazoa</taxon>
        <taxon>Cnidaria</taxon>
        <taxon>Anthozoa</taxon>
        <taxon>Hexacorallia</taxon>
        <taxon>Scleractinia</taxon>
        <taxon>Fungiina</taxon>
        <taxon>Poritidae</taxon>
        <taxon>Porites</taxon>
    </lineage>
</organism>
<dbReference type="PROSITE" id="PS00028">
    <property type="entry name" value="ZINC_FINGER_C2H2_1"/>
    <property type="match status" value="4"/>
</dbReference>
<name>A0ABN8NHF7_9CNID</name>
<feature type="domain" description="C2H2-type" evidence="7">
    <location>
        <begin position="305"/>
        <end position="332"/>
    </location>
</feature>
<keyword evidence="1" id="KW-0479">Metal-binding</keyword>
<dbReference type="InterPro" id="IPR036236">
    <property type="entry name" value="Znf_C2H2_sf"/>
</dbReference>
<comment type="caution">
    <text evidence="8">The sequence shown here is derived from an EMBL/GenBank/DDBJ whole genome shotgun (WGS) entry which is preliminary data.</text>
</comment>
<keyword evidence="5" id="KW-0539">Nucleus</keyword>
<gene>
    <name evidence="8" type="ORF">PLOB_00018741</name>
</gene>
<protein>
    <recommendedName>
        <fullName evidence="7">C2H2-type domain-containing protein</fullName>
    </recommendedName>
</protein>
<keyword evidence="3 6" id="KW-0863">Zinc-finger</keyword>
<evidence type="ECO:0000313" key="8">
    <source>
        <dbReference type="EMBL" id="CAH3109606.1"/>
    </source>
</evidence>
<keyword evidence="9" id="KW-1185">Reference proteome</keyword>
<feature type="domain" description="C2H2-type" evidence="7">
    <location>
        <begin position="277"/>
        <end position="304"/>
    </location>
</feature>
<evidence type="ECO:0000256" key="5">
    <source>
        <dbReference type="ARBA" id="ARBA00023242"/>
    </source>
</evidence>
<evidence type="ECO:0000256" key="3">
    <source>
        <dbReference type="ARBA" id="ARBA00022771"/>
    </source>
</evidence>
<dbReference type="InterPro" id="IPR013087">
    <property type="entry name" value="Znf_C2H2_type"/>
</dbReference>
<dbReference type="Proteomes" id="UP001159405">
    <property type="component" value="Unassembled WGS sequence"/>
</dbReference>
<dbReference type="EMBL" id="CALNXK010000022">
    <property type="protein sequence ID" value="CAH3109606.1"/>
    <property type="molecule type" value="Genomic_DNA"/>
</dbReference>
<evidence type="ECO:0000313" key="9">
    <source>
        <dbReference type="Proteomes" id="UP001159405"/>
    </source>
</evidence>
<keyword evidence="4" id="KW-0862">Zinc</keyword>
<sequence length="393" mass="45678">MDKTGNIRRHHWKEPLRISKIAKFETDMSYNAQIKNIVYDDQTQFNKLNDGYLYLSDPIDFTGNLELTMAYQYSHLPHGLPQYLPPGCKFLSCHDAQNVLRSCSTWRLPNGTLVTPLGGELYQVVEVPANCDERCSLHQSRRSAPSSVALITENSALLRNDWLRFRHYSSDHEDPSCFAEGVSRLPPFYRDGPRCNCQLCVTTLYPDRLYEHHLSQMKPHDMMCRLREERLSPLLHKQKTEALESPGAFPFALSHQSSSSSLNSPQEEQRRQKQKRFQCMHCEKSFGKSSHLRDHIRTHTGDRPFRCQFCNKAFTQYSNLRTHTRIHTGEKPFKCHHCNKSFTQAVTLRSHTRTHTGDRPYHCKRCSKSFACFSGLKGHHRVHSELEQEELEI</sequence>
<evidence type="ECO:0000256" key="2">
    <source>
        <dbReference type="ARBA" id="ARBA00022737"/>
    </source>
</evidence>
<dbReference type="Pfam" id="PF00096">
    <property type="entry name" value="zf-C2H2"/>
    <property type="match status" value="3"/>
</dbReference>
<feature type="domain" description="C2H2-type" evidence="7">
    <location>
        <begin position="333"/>
        <end position="360"/>
    </location>
</feature>
<dbReference type="SMART" id="SM00355">
    <property type="entry name" value="ZnF_C2H2"/>
    <property type="match status" value="4"/>
</dbReference>
<dbReference type="PROSITE" id="PS50157">
    <property type="entry name" value="ZINC_FINGER_C2H2_2"/>
    <property type="match status" value="4"/>
</dbReference>
<dbReference type="PANTHER" id="PTHR23235">
    <property type="entry name" value="KRUEPPEL-LIKE TRANSCRIPTION FACTOR"/>
    <property type="match status" value="1"/>
</dbReference>
<evidence type="ECO:0000256" key="6">
    <source>
        <dbReference type="PROSITE-ProRule" id="PRU00042"/>
    </source>
</evidence>
<dbReference type="SUPFAM" id="SSF57667">
    <property type="entry name" value="beta-beta-alpha zinc fingers"/>
    <property type="match status" value="2"/>
</dbReference>
<dbReference type="Gene3D" id="3.30.160.60">
    <property type="entry name" value="Classic Zinc Finger"/>
    <property type="match status" value="4"/>
</dbReference>